<sequence length="54" mass="6103">MIMMTGYGDMVVVLIALIITIIHIKSALESVQRCRYESRALWSGPLGWHTLRTA</sequence>
<dbReference type="EMBL" id="JBFXLT010000027">
    <property type="protein sequence ID" value="KAL2815551.1"/>
    <property type="molecule type" value="Genomic_DNA"/>
</dbReference>
<name>A0ABR4HJ92_9EURO</name>
<proteinExistence type="predicted"/>
<organism evidence="1 2">
    <name type="scientific">Aspergillus granulosus</name>
    <dbReference type="NCBI Taxonomy" id="176169"/>
    <lineage>
        <taxon>Eukaryota</taxon>
        <taxon>Fungi</taxon>
        <taxon>Dikarya</taxon>
        <taxon>Ascomycota</taxon>
        <taxon>Pezizomycotina</taxon>
        <taxon>Eurotiomycetes</taxon>
        <taxon>Eurotiomycetidae</taxon>
        <taxon>Eurotiales</taxon>
        <taxon>Aspergillaceae</taxon>
        <taxon>Aspergillus</taxon>
        <taxon>Aspergillus subgen. Nidulantes</taxon>
    </lineage>
</organism>
<comment type="caution">
    <text evidence="1">The sequence shown here is derived from an EMBL/GenBank/DDBJ whole genome shotgun (WGS) entry which is preliminary data.</text>
</comment>
<keyword evidence="2" id="KW-1185">Reference proteome</keyword>
<accession>A0ABR4HJ92</accession>
<evidence type="ECO:0000313" key="1">
    <source>
        <dbReference type="EMBL" id="KAL2815551.1"/>
    </source>
</evidence>
<protein>
    <submittedName>
        <fullName evidence="1">Uncharacterized protein</fullName>
    </submittedName>
</protein>
<dbReference type="Proteomes" id="UP001610334">
    <property type="component" value="Unassembled WGS sequence"/>
</dbReference>
<reference evidence="1 2" key="1">
    <citation type="submission" date="2024-07" db="EMBL/GenBank/DDBJ databases">
        <title>Section-level genome sequencing and comparative genomics of Aspergillus sections Usti and Cavernicolus.</title>
        <authorList>
            <consortium name="Lawrence Berkeley National Laboratory"/>
            <person name="Nybo J.L."/>
            <person name="Vesth T.C."/>
            <person name="Theobald S."/>
            <person name="Frisvad J.C."/>
            <person name="Larsen T.O."/>
            <person name="Kjaerboelling I."/>
            <person name="Rothschild-Mancinelli K."/>
            <person name="Lyhne E.K."/>
            <person name="Kogle M.E."/>
            <person name="Barry K."/>
            <person name="Clum A."/>
            <person name="Na H."/>
            <person name="Ledsgaard L."/>
            <person name="Lin J."/>
            <person name="Lipzen A."/>
            <person name="Kuo A."/>
            <person name="Riley R."/>
            <person name="Mondo S."/>
            <person name="Labutti K."/>
            <person name="Haridas S."/>
            <person name="Pangalinan J."/>
            <person name="Salamov A.A."/>
            <person name="Simmons B.A."/>
            <person name="Magnuson J.K."/>
            <person name="Chen J."/>
            <person name="Drula E."/>
            <person name="Henrissat B."/>
            <person name="Wiebenga A."/>
            <person name="Lubbers R.J."/>
            <person name="Gomes A.C."/>
            <person name="Makela M.R."/>
            <person name="Stajich J."/>
            <person name="Grigoriev I.V."/>
            <person name="Mortensen U.H."/>
            <person name="De Vries R.P."/>
            <person name="Baker S.E."/>
            <person name="Andersen M.R."/>
        </authorList>
    </citation>
    <scope>NUCLEOTIDE SEQUENCE [LARGE SCALE GENOMIC DNA]</scope>
    <source>
        <strain evidence="1 2">CBS 588.65</strain>
    </source>
</reference>
<gene>
    <name evidence="1" type="ORF">BJX63DRAFT_389855</name>
</gene>
<evidence type="ECO:0000313" key="2">
    <source>
        <dbReference type="Proteomes" id="UP001610334"/>
    </source>
</evidence>